<comment type="caution">
    <text evidence="1">The sequence shown here is derived from an EMBL/GenBank/DDBJ whole genome shotgun (WGS) entry which is preliminary data.</text>
</comment>
<evidence type="ECO:0000313" key="1">
    <source>
        <dbReference type="EMBL" id="MFD0765712.1"/>
    </source>
</evidence>
<accession>A0ABW2ZHT1</accession>
<organism evidence="1 2">
    <name type="scientific">Mucilaginibacter lutimaris</name>
    <dbReference type="NCBI Taxonomy" id="931629"/>
    <lineage>
        <taxon>Bacteria</taxon>
        <taxon>Pseudomonadati</taxon>
        <taxon>Bacteroidota</taxon>
        <taxon>Sphingobacteriia</taxon>
        <taxon>Sphingobacteriales</taxon>
        <taxon>Sphingobacteriaceae</taxon>
        <taxon>Mucilaginibacter</taxon>
    </lineage>
</organism>
<sequence>MDDLKKISEQRLEMLLEAMEMLADLRPHMAMFRNQHYCKLRKRVTLHTRQTEVMNTADHQISQNKN</sequence>
<keyword evidence="2" id="KW-1185">Reference proteome</keyword>
<proteinExistence type="predicted"/>
<dbReference type="EMBL" id="JBHTIA010000009">
    <property type="protein sequence ID" value="MFD0765712.1"/>
    <property type="molecule type" value="Genomic_DNA"/>
</dbReference>
<dbReference type="RefSeq" id="WP_377142971.1">
    <property type="nucleotide sequence ID" value="NZ_JBHTIA010000009.1"/>
</dbReference>
<reference evidence="2" key="1">
    <citation type="journal article" date="2019" name="Int. J. Syst. Evol. Microbiol.">
        <title>The Global Catalogue of Microorganisms (GCM) 10K type strain sequencing project: providing services to taxonomists for standard genome sequencing and annotation.</title>
        <authorList>
            <consortium name="The Broad Institute Genomics Platform"/>
            <consortium name="The Broad Institute Genome Sequencing Center for Infectious Disease"/>
            <person name="Wu L."/>
            <person name="Ma J."/>
        </authorList>
    </citation>
    <scope>NUCLEOTIDE SEQUENCE [LARGE SCALE GENOMIC DNA]</scope>
    <source>
        <strain evidence="2">CCUG 60742</strain>
    </source>
</reference>
<dbReference type="Proteomes" id="UP001597073">
    <property type="component" value="Unassembled WGS sequence"/>
</dbReference>
<gene>
    <name evidence="1" type="ORF">ACFQZI_12690</name>
</gene>
<protein>
    <submittedName>
        <fullName evidence="1">Uncharacterized protein</fullName>
    </submittedName>
</protein>
<evidence type="ECO:0000313" key="2">
    <source>
        <dbReference type="Proteomes" id="UP001597073"/>
    </source>
</evidence>
<name>A0ABW2ZHT1_9SPHI</name>